<name>A0ABP8KHH1_9BACT</name>
<proteinExistence type="predicted"/>
<reference evidence="3" key="1">
    <citation type="journal article" date="2019" name="Int. J. Syst. Evol. Microbiol.">
        <title>The Global Catalogue of Microorganisms (GCM) 10K type strain sequencing project: providing services to taxonomists for standard genome sequencing and annotation.</title>
        <authorList>
            <consortium name="The Broad Institute Genomics Platform"/>
            <consortium name="The Broad Institute Genome Sequencing Center for Infectious Disease"/>
            <person name="Wu L."/>
            <person name="Ma J."/>
        </authorList>
    </citation>
    <scope>NUCLEOTIDE SEQUENCE [LARGE SCALE GENOMIC DNA]</scope>
    <source>
        <strain evidence="3">JCM 17925</strain>
    </source>
</reference>
<feature type="transmembrane region" description="Helical" evidence="1">
    <location>
        <begin position="7"/>
        <end position="26"/>
    </location>
</feature>
<keyword evidence="1" id="KW-0472">Membrane</keyword>
<dbReference type="Proteomes" id="UP001500936">
    <property type="component" value="Unassembled WGS sequence"/>
</dbReference>
<evidence type="ECO:0000313" key="2">
    <source>
        <dbReference type="EMBL" id="GAA4406449.1"/>
    </source>
</evidence>
<dbReference type="EMBL" id="BAABHB010000004">
    <property type="protein sequence ID" value="GAA4406449.1"/>
    <property type="molecule type" value="Genomic_DNA"/>
</dbReference>
<gene>
    <name evidence="2" type="ORF">GCM10023187_25900</name>
</gene>
<comment type="caution">
    <text evidence="2">The sequence shown here is derived from an EMBL/GenBank/DDBJ whole genome shotgun (WGS) entry which is preliminary data.</text>
</comment>
<feature type="transmembrane region" description="Helical" evidence="1">
    <location>
        <begin position="46"/>
        <end position="64"/>
    </location>
</feature>
<dbReference type="RefSeq" id="WP_345267727.1">
    <property type="nucleotide sequence ID" value="NZ_BAABHB010000004.1"/>
</dbReference>
<sequence>MNQPTLYLLWGARLVAAIIMLQTLFFKFTGASESVYIFSTLGVEPWGRIGSGVIELIASLLILYPRTSWIGAGLALGVMTGAILAHMTVLGIPVQGDGGYLFFLALTVAAGSVTILLLTREQWLPILAGLTGELPALRPVRKSV</sequence>
<evidence type="ECO:0000313" key="3">
    <source>
        <dbReference type="Proteomes" id="UP001500936"/>
    </source>
</evidence>
<keyword evidence="3" id="KW-1185">Reference proteome</keyword>
<keyword evidence="1" id="KW-0812">Transmembrane</keyword>
<feature type="transmembrane region" description="Helical" evidence="1">
    <location>
        <begin position="100"/>
        <end position="118"/>
    </location>
</feature>
<feature type="transmembrane region" description="Helical" evidence="1">
    <location>
        <begin position="71"/>
        <end position="94"/>
    </location>
</feature>
<keyword evidence="1" id="KW-1133">Transmembrane helix</keyword>
<protein>
    <submittedName>
        <fullName evidence="2">DoxX family protein</fullName>
    </submittedName>
</protein>
<evidence type="ECO:0000256" key="1">
    <source>
        <dbReference type="SAM" id="Phobius"/>
    </source>
</evidence>
<accession>A0ABP8KHH1</accession>
<organism evidence="2 3">
    <name type="scientific">Nibrella viscosa</name>
    <dbReference type="NCBI Taxonomy" id="1084524"/>
    <lineage>
        <taxon>Bacteria</taxon>
        <taxon>Pseudomonadati</taxon>
        <taxon>Bacteroidota</taxon>
        <taxon>Cytophagia</taxon>
        <taxon>Cytophagales</taxon>
        <taxon>Spirosomataceae</taxon>
        <taxon>Nibrella</taxon>
    </lineage>
</organism>